<feature type="domain" description="TonB-dependent receptor plug" evidence="12">
    <location>
        <begin position="134"/>
        <end position="236"/>
    </location>
</feature>
<keyword evidence="5 9" id="KW-0798">TonB box</keyword>
<evidence type="ECO:0000256" key="8">
    <source>
        <dbReference type="PROSITE-ProRule" id="PRU01360"/>
    </source>
</evidence>
<reference evidence="13" key="2">
    <citation type="submission" date="2021-04" db="EMBL/GenBank/DDBJ databases">
        <authorList>
            <person name="Gilroy R."/>
        </authorList>
    </citation>
    <scope>NUCLEOTIDE SEQUENCE</scope>
    <source>
        <strain evidence="13">Gambia2-208</strain>
    </source>
</reference>
<comment type="caution">
    <text evidence="13">The sequence shown here is derived from an EMBL/GenBank/DDBJ whole genome shotgun (WGS) entry which is preliminary data.</text>
</comment>
<dbReference type="InterPro" id="IPR037066">
    <property type="entry name" value="Plug_dom_sf"/>
</dbReference>
<keyword evidence="7 8" id="KW-0998">Cell outer membrane</keyword>
<keyword evidence="4 8" id="KW-0812">Transmembrane</keyword>
<dbReference type="InterPro" id="IPR008969">
    <property type="entry name" value="CarboxyPept-like_regulatory"/>
</dbReference>
<evidence type="ECO:0000259" key="11">
    <source>
        <dbReference type="Pfam" id="PF00593"/>
    </source>
</evidence>
<dbReference type="InterPro" id="IPR000531">
    <property type="entry name" value="Beta-barrel_TonB"/>
</dbReference>
<evidence type="ECO:0000256" key="1">
    <source>
        <dbReference type="ARBA" id="ARBA00004571"/>
    </source>
</evidence>
<evidence type="ECO:0000259" key="12">
    <source>
        <dbReference type="Pfam" id="PF07715"/>
    </source>
</evidence>
<name>A0A9D1ZFS2_9BACE</name>
<feature type="chain" id="PRO_5039503929" evidence="10">
    <location>
        <begin position="29"/>
        <end position="1081"/>
    </location>
</feature>
<dbReference type="Gene3D" id="2.40.170.20">
    <property type="entry name" value="TonB-dependent receptor, beta-barrel domain"/>
    <property type="match status" value="1"/>
</dbReference>
<evidence type="ECO:0000313" key="14">
    <source>
        <dbReference type="Proteomes" id="UP000886851"/>
    </source>
</evidence>
<evidence type="ECO:0000256" key="9">
    <source>
        <dbReference type="RuleBase" id="RU003357"/>
    </source>
</evidence>
<dbReference type="Gene3D" id="2.170.130.10">
    <property type="entry name" value="TonB-dependent receptor, plug domain"/>
    <property type="match status" value="1"/>
</dbReference>
<dbReference type="PROSITE" id="PS52016">
    <property type="entry name" value="TONB_DEPENDENT_REC_3"/>
    <property type="match status" value="1"/>
</dbReference>
<keyword evidence="3 8" id="KW-1134">Transmembrane beta strand</keyword>
<evidence type="ECO:0000256" key="10">
    <source>
        <dbReference type="SAM" id="SignalP"/>
    </source>
</evidence>
<dbReference type="SUPFAM" id="SSF49464">
    <property type="entry name" value="Carboxypeptidase regulatory domain-like"/>
    <property type="match status" value="1"/>
</dbReference>
<comment type="similarity">
    <text evidence="8 9">Belongs to the TonB-dependent receptor family.</text>
</comment>
<dbReference type="GO" id="GO:0009279">
    <property type="term" value="C:cell outer membrane"/>
    <property type="evidence" value="ECO:0007669"/>
    <property type="project" value="UniProtKB-SubCell"/>
</dbReference>
<dbReference type="InterPro" id="IPR039426">
    <property type="entry name" value="TonB-dep_rcpt-like"/>
</dbReference>
<feature type="domain" description="TonB-dependent receptor-like beta-barrel" evidence="11">
    <location>
        <begin position="426"/>
        <end position="1035"/>
    </location>
</feature>
<feature type="signal peptide" evidence="10">
    <location>
        <begin position="1"/>
        <end position="28"/>
    </location>
</feature>
<dbReference type="AlphaFoldDB" id="A0A9D1ZFS2"/>
<keyword evidence="2 8" id="KW-0813">Transport</keyword>
<gene>
    <name evidence="13" type="ORF">H9824_02470</name>
</gene>
<dbReference type="NCBIfam" id="TIGR04056">
    <property type="entry name" value="OMP_RagA_SusC"/>
    <property type="match status" value="1"/>
</dbReference>
<dbReference type="FunFam" id="2.60.40.1120:FF:000003">
    <property type="entry name" value="Outer membrane protein Omp121"/>
    <property type="match status" value="1"/>
</dbReference>
<dbReference type="InterPro" id="IPR023997">
    <property type="entry name" value="TonB-dep_OMP_SusC/RagA_CS"/>
</dbReference>
<dbReference type="EMBL" id="DXCV01000022">
    <property type="protein sequence ID" value="HIY87554.1"/>
    <property type="molecule type" value="Genomic_DNA"/>
</dbReference>
<dbReference type="SUPFAM" id="SSF56935">
    <property type="entry name" value="Porins"/>
    <property type="match status" value="1"/>
</dbReference>
<keyword evidence="13" id="KW-0675">Receptor</keyword>
<dbReference type="NCBIfam" id="TIGR04057">
    <property type="entry name" value="SusC_RagA_signa"/>
    <property type="match status" value="1"/>
</dbReference>
<evidence type="ECO:0000256" key="4">
    <source>
        <dbReference type="ARBA" id="ARBA00022692"/>
    </source>
</evidence>
<dbReference type="InterPro" id="IPR012910">
    <property type="entry name" value="Plug_dom"/>
</dbReference>
<evidence type="ECO:0000256" key="5">
    <source>
        <dbReference type="ARBA" id="ARBA00023077"/>
    </source>
</evidence>
<dbReference type="Pfam" id="PF07715">
    <property type="entry name" value="Plug"/>
    <property type="match status" value="1"/>
</dbReference>
<dbReference type="Pfam" id="PF13715">
    <property type="entry name" value="CarbopepD_reg_2"/>
    <property type="match status" value="1"/>
</dbReference>
<protein>
    <submittedName>
        <fullName evidence="13">TonB-dependent receptor</fullName>
    </submittedName>
</protein>
<evidence type="ECO:0000313" key="13">
    <source>
        <dbReference type="EMBL" id="HIY87554.1"/>
    </source>
</evidence>
<accession>A0A9D1ZFS2</accession>
<evidence type="ECO:0000256" key="2">
    <source>
        <dbReference type="ARBA" id="ARBA00022448"/>
    </source>
</evidence>
<evidence type="ECO:0000256" key="6">
    <source>
        <dbReference type="ARBA" id="ARBA00023136"/>
    </source>
</evidence>
<dbReference type="Pfam" id="PF00593">
    <property type="entry name" value="TonB_dep_Rec_b-barrel"/>
    <property type="match status" value="1"/>
</dbReference>
<proteinExistence type="inferred from homology"/>
<evidence type="ECO:0000256" key="7">
    <source>
        <dbReference type="ARBA" id="ARBA00023237"/>
    </source>
</evidence>
<reference evidence="13" key="1">
    <citation type="journal article" date="2021" name="PeerJ">
        <title>Extensive microbial diversity within the chicken gut microbiome revealed by metagenomics and culture.</title>
        <authorList>
            <person name="Gilroy R."/>
            <person name="Ravi A."/>
            <person name="Getino M."/>
            <person name="Pursley I."/>
            <person name="Horton D.L."/>
            <person name="Alikhan N.F."/>
            <person name="Baker D."/>
            <person name="Gharbi K."/>
            <person name="Hall N."/>
            <person name="Watson M."/>
            <person name="Adriaenssens E.M."/>
            <person name="Foster-Nyarko E."/>
            <person name="Jarju S."/>
            <person name="Secka A."/>
            <person name="Antonio M."/>
            <person name="Oren A."/>
            <person name="Chaudhuri R.R."/>
            <person name="La Ragione R."/>
            <person name="Hildebrand F."/>
            <person name="Pallen M.J."/>
        </authorList>
    </citation>
    <scope>NUCLEOTIDE SEQUENCE</scope>
    <source>
        <strain evidence="13">Gambia2-208</strain>
    </source>
</reference>
<organism evidence="13 14">
    <name type="scientific">Candidatus Bacteroides pullicola</name>
    <dbReference type="NCBI Taxonomy" id="2838475"/>
    <lineage>
        <taxon>Bacteria</taxon>
        <taxon>Pseudomonadati</taxon>
        <taxon>Bacteroidota</taxon>
        <taxon>Bacteroidia</taxon>
        <taxon>Bacteroidales</taxon>
        <taxon>Bacteroidaceae</taxon>
        <taxon>Bacteroides</taxon>
    </lineage>
</organism>
<dbReference type="InterPro" id="IPR023996">
    <property type="entry name" value="TonB-dep_OMP_SusC/RagA"/>
</dbReference>
<dbReference type="Gene3D" id="2.60.40.1120">
    <property type="entry name" value="Carboxypeptidase-like, regulatory domain"/>
    <property type="match status" value="1"/>
</dbReference>
<comment type="subcellular location">
    <subcellularLocation>
        <location evidence="1 8">Cell outer membrane</location>
        <topology evidence="1 8">Multi-pass membrane protein</topology>
    </subcellularLocation>
</comment>
<sequence>MNLNFRKTMLLAGVCSVFSMGYTPQLFAASAVDVVEAVQQAKKITGVIRDAMGPVIGANILIKGTTKGVITDIDGNFSLEVEPGATLVISYIGYTSQEIVIGAENHYEVTLSEDTEMLEEVVVVGYGVQKKKLVTGATVEVKGDDVAKLNTTNALGALQSQSPGVNIATISGQPGDGFKVNIRGAGTNGNTAPIYVIDGVAGGDINSLNPADIERIDVLKDAASCAIYGARAANGVILITTKQGKEGKISVSYDGNIGWQNVYRMPELLNARQYMEVMDMVVFNSGGSPYDWSRFIDADLLEAYQNGSNPGTNWLDAIRNKNAVVTNHALNIAGGSEFSKFSTGLGYQYQDGTLGEPATSNFRRFTFRLNSEHVLWRKGDMDIIKVGENVYYQHRQNKGVQIGNQYSNDISNMLRANPLIPIYNENGDYFMYDDLRNSGTEGWFNYNSYSSNPIANMVYSQGGNNKSKSFNLSAVGYLEIQPIKGLVYRGQVSYKQYSNSWKAYLPEYKINDSGNYRATDQINQNMQMGWNWATTNTLNYKFNVAEKHDFDILVGTEYSREGFDMGEYMSAQASGNIFGDFAHAYFDNATGRNDAVVSGYPTDDHALMSYFGRVNYNFKETYMFSAIMRADGSSNFAKGSRWGYFPSFSAGWVVSNEAFMEGTQNWLDFLKIRASWGQNGNEGIGAFNYLSTFTFGASGMYSFDNNKNGGSQGGYPTRLANEDLTWETSEQMDFGLDARFLAGRLGLTFDWYQKKTKDLLVAVPVAATTGFTTRTANAGTVKNTGIEIALNWNDKIGEDFSYGVNLNMSHNKNEVTEVNNENHYIEGGSDNLSQNTGYMARMQEGFPIGYFYGYKTEGVMQNLADVQAYLDKNCGGNAANSLQGTSIQPGDLKFVDVNGDGVINTADKTNLGDPHPDFTMGLSLNFEYKGFDLNITTYGAFGQQVARSYRKFTDGQFENYTTEVYDYWHGEGTSNKYPRLTAGNVGANWQNISDIYVEDASYFRMQNLTIGYDFKRLWKSAPFNQLRVYFAAQNLFTITGYKGMDPENGMALDSAEPWVTGVDVGNYPSPRTYMVGVNVKF</sequence>
<dbReference type="InterPro" id="IPR036942">
    <property type="entry name" value="Beta-barrel_TonB_sf"/>
</dbReference>
<dbReference type="Proteomes" id="UP000886851">
    <property type="component" value="Unassembled WGS sequence"/>
</dbReference>
<keyword evidence="10" id="KW-0732">Signal</keyword>
<keyword evidence="6 8" id="KW-0472">Membrane</keyword>
<evidence type="ECO:0000256" key="3">
    <source>
        <dbReference type="ARBA" id="ARBA00022452"/>
    </source>
</evidence>